<dbReference type="EMBL" id="MU267379">
    <property type="protein sequence ID" value="KAH7916987.1"/>
    <property type="molecule type" value="Genomic_DNA"/>
</dbReference>
<accession>A0ACB8AUF8</accession>
<proteinExistence type="predicted"/>
<protein>
    <submittedName>
        <fullName evidence="1">Uncharacterized protein</fullName>
    </submittedName>
</protein>
<organism evidence="1 2">
    <name type="scientific">Leucogyrophana mollusca</name>
    <dbReference type="NCBI Taxonomy" id="85980"/>
    <lineage>
        <taxon>Eukaryota</taxon>
        <taxon>Fungi</taxon>
        <taxon>Dikarya</taxon>
        <taxon>Basidiomycota</taxon>
        <taxon>Agaricomycotina</taxon>
        <taxon>Agaricomycetes</taxon>
        <taxon>Agaricomycetidae</taxon>
        <taxon>Boletales</taxon>
        <taxon>Boletales incertae sedis</taxon>
        <taxon>Leucogyrophana</taxon>
    </lineage>
</organism>
<reference evidence="1" key="1">
    <citation type="journal article" date="2021" name="New Phytol.">
        <title>Evolutionary innovations through gain and loss of genes in the ectomycorrhizal Boletales.</title>
        <authorList>
            <person name="Wu G."/>
            <person name="Miyauchi S."/>
            <person name="Morin E."/>
            <person name="Kuo A."/>
            <person name="Drula E."/>
            <person name="Varga T."/>
            <person name="Kohler A."/>
            <person name="Feng B."/>
            <person name="Cao Y."/>
            <person name="Lipzen A."/>
            <person name="Daum C."/>
            <person name="Hundley H."/>
            <person name="Pangilinan J."/>
            <person name="Johnson J."/>
            <person name="Barry K."/>
            <person name="LaButti K."/>
            <person name="Ng V."/>
            <person name="Ahrendt S."/>
            <person name="Min B."/>
            <person name="Choi I.G."/>
            <person name="Park H."/>
            <person name="Plett J.M."/>
            <person name="Magnuson J."/>
            <person name="Spatafora J.W."/>
            <person name="Nagy L.G."/>
            <person name="Henrissat B."/>
            <person name="Grigoriev I.V."/>
            <person name="Yang Z.L."/>
            <person name="Xu J."/>
            <person name="Martin F.M."/>
        </authorList>
    </citation>
    <scope>NUCLEOTIDE SEQUENCE</scope>
    <source>
        <strain evidence="1">KUC20120723A-06</strain>
    </source>
</reference>
<sequence>MLIGVSQLIVVPTSRGKTSLFYGPLLVVQHLLKNPRPGIGPLPQYPVIMEITPLNALGDSQASEMDELGIHAISVNAEALQSTAHEGRNLVTEIRHCEWSASPWSPERLIDHAVDGLLRDPVFRENILLLAIDETHIIDHWGKAFRKAYQQIGLLRKQLPAHVPLVAVTDTLVPGAEQANICKSLGLHDNFYFMCQSCERPNVHVVIRELTHSLTGMLFPDVDWVLENGEKVVIYSKTLDLCFRVALYHFRTPSEGPYKALLIMVSLL</sequence>
<evidence type="ECO:0000313" key="1">
    <source>
        <dbReference type="EMBL" id="KAH7916987.1"/>
    </source>
</evidence>
<dbReference type="Proteomes" id="UP000790709">
    <property type="component" value="Unassembled WGS sequence"/>
</dbReference>
<name>A0ACB8AUF8_9AGAM</name>
<keyword evidence="2" id="KW-1185">Reference proteome</keyword>
<comment type="caution">
    <text evidence="1">The sequence shown here is derived from an EMBL/GenBank/DDBJ whole genome shotgun (WGS) entry which is preliminary data.</text>
</comment>
<evidence type="ECO:0000313" key="2">
    <source>
        <dbReference type="Proteomes" id="UP000790709"/>
    </source>
</evidence>
<gene>
    <name evidence="1" type="ORF">BV22DRAFT_1027127</name>
</gene>